<dbReference type="Pfam" id="PF25876">
    <property type="entry name" value="HH_MFP_RND"/>
    <property type="match status" value="1"/>
</dbReference>
<dbReference type="PANTHER" id="PTHR30438:SF2">
    <property type="entry name" value="MEMBRANE PROTEIN"/>
    <property type="match status" value="1"/>
</dbReference>
<evidence type="ECO:0000256" key="1">
    <source>
        <dbReference type="SAM" id="Coils"/>
    </source>
</evidence>
<dbReference type="AlphaFoldDB" id="A0A5B8RC61"/>
<gene>
    <name evidence="3" type="ORF">KBTEX_00673</name>
</gene>
<dbReference type="SUPFAM" id="SSF111369">
    <property type="entry name" value="HlyD-like secretion proteins"/>
    <property type="match status" value="2"/>
</dbReference>
<evidence type="ECO:0000259" key="2">
    <source>
        <dbReference type="Pfam" id="PF25876"/>
    </source>
</evidence>
<reference evidence="3" key="1">
    <citation type="submission" date="2019-06" db="EMBL/GenBank/DDBJ databases">
        <authorList>
            <person name="Murdoch R.W."/>
            <person name="Fathepure B."/>
        </authorList>
    </citation>
    <scope>NUCLEOTIDE SEQUENCE</scope>
</reference>
<sequence>MKRRLALLAALVVIAGAAGAAYYYFWLRPTPLPAGIAAANGRVEAERVDIATKYAGRLAAITVEEGDWVDAGEVVARLDTEELDAQIRQAEANVNQARQQLAEARANRAAKQTELTLAQRELERTQTLYERGHVSEDLLDQRTAARDNARAAVAAARAAIDTRQGGVDAAQAQLERLQAQRRDYTLKAPVAGRIQYRLAQPGEVLASGGRVLTLLNLQDVYMTIFLPTRQAGRLPLGGEARIILDAAEEYVIPARVSFVASDAQFTPKHVETDAQRARLMFRVKLRVPEDVLTEYADLVKTGLPGMGYVRLGRDTPWPEWLTTRLPEPAPEQ</sequence>
<dbReference type="EMBL" id="MN079083">
    <property type="protein sequence ID" value="QEA04365.1"/>
    <property type="molecule type" value="Genomic_DNA"/>
</dbReference>
<dbReference type="InterPro" id="IPR058624">
    <property type="entry name" value="MdtA-like_HH"/>
</dbReference>
<dbReference type="GO" id="GO:0005886">
    <property type="term" value="C:plasma membrane"/>
    <property type="evidence" value="ECO:0007669"/>
    <property type="project" value="TreeGrafter"/>
</dbReference>
<dbReference type="Gene3D" id="2.40.30.170">
    <property type="match status" value="1"/>
</dbReference>
<organism evidence="3">
    <name type="scientific">uncultured organism</name>
    <dbReference type="NCBI Taxonomy" id="155900"/>
    <lineage>
        <taxon>unclassified sequences</taxon>
        <taxon>environmental samples</taxon>
    </lineage>
</organism>
<name>A0A5B8RC61_9ZZZZ</name>
<feature type="coiled-coil region" evidence="1">
    <location>
        <begin position="80"/>
        <end position="121"/>
    </location>
</feature>
<keyword evidence="1" id="KW-0175">Coiled coil</keyword>
<protein>
    <recommendedName>
        <fullName evidence="2">Multidrug resistance protein MdtA-like alpha-helical hairpin domain-containing protein</fullName>
    </recommendedName>
</protein>
<accession>A0A5B8RC61</accession>
<evidence type="ECO:0000313" key="3">
    <source>
        <dbReference type="EMBL" id="QEA04365.1"/>
    </source>
</evidence>
<dbReference type="Gene3D" id="1.10.287.470">
    <property type="entry name" value="Helix hairpin bin"/>
    <property type="match status" value="1"/>
</dbReference>
<proteinExistence type="predicted"/>
<dbReference type="PANTHER" id="PTHR30438">
    <property type="entry name" value="36 KDA ANTIGEN-RELATED"/>
    <property type="match status" value="1"/>
</dbReference>
<dbReference type="Gene3D" id="2.40.50.100">
    <property type="match status" value="1"/>
</dbReference>
<feature type="domain" description="Multidrug resistance protein MdtA-like alpha-helical hairpin" evidence="2">
    <location>
        <begin position="100"/>
        <end position="174"/>
    </location>
</feature>